<feature type="transmembrane region" description="Helical" evidence="6">
    <location>
        <begin position="128"/>
        <end position="150"/>
    </location>
</feature>
<evidence type="ECO:0000256" key="4">
    <source>
        <dbReference type="ARBA" id="ARBA00022989"/>
    </source>
</evidence>
<keyword evidence="9" id="KW-1185">Reference proteome</keyword>
<evidence type="ECO:0000256" key="3">
    <source>
        <dbReference type="ARBA" id="ARBA00022692"/>
    </source>
</evidence>
<evidence type="ECO:0000313" key="8">
    <source>
        <dbReference type="EMBL" id="WNY23151.1"/>
    </source>
</evidence>
<dbReference type="InterPro" id="IPR056569">
    <property type="entry name" value="ArlJ-like"/>
</dbReference>
<dbReference type="AlphaFoldDB" id="A0AA96ZTF1"/>
<feature type="transmembrane region" description="Helical" evidence="6">
    <location>
        <begin position="51"/>
        <end position="75"/>
    </location>
</feature>
<evidence type="ECO:0000259" key="7">
    <source>
        <dbReference type="Pfam" id="PF00482"/>
    </source>
</evidence>
<evidence type="ECO:0000256" key="6">
    <source>
        <dbReference type="SAM" id="Phobius"/>
    </source>
</evidence>
<dbReference type="GO" id="GO:0005886">
    <property type="term" value="C:plasma membrane"/>
    <property type="evidence" value="ECO:0007669"/>
    <property type="project" value="UniProtKB-SubCell"/>
</dbReference>
<evidence type="ECO:0000256" key="1">
    <source>
        <dbReference type="ARBA" id="ARBA00004651"/>
    </source>
</evidence>
<keyword evidence="5 6" id="KW-0472">Membrane</keyword>
<accession>A0AA96ZTF1</accession>
<dbReference type="Proteomes" id="UP001302978">
    <property type="component" value="Chromosome"/>
</dbReference>
<feature type="domain" description="Type II secretion system protein GspF" evidence="7">
    <location>
        <begin position="133"/>
        <end position="263"/>
    </location>
</feature>
<feature type="transmembrane region" description="Helical" evidence="6">
    <location>
        <begin position="244"/>
        <end position="268"/>
    </location>
</feature>
<proteinExistence type="predicted"/>
<name>A0AA96ZTF1_9EURY</name>
<dbReference type="RefSeq" id="WP_316558160.1">
    <property type="nucleotide sequence ID" value="NZ_CP131059.1"/>
</dbReference>
<dbReference type="Pfam" id="PF00482">
    <property type="entry name" value="T2SSF"/>
    <property type="match status" value="1"/>
</dbReference>
<dbReference type="InterPro" id="IPR018076">
    <property type="entry name" value="T2SS_GspF_dom"/>
</dbReference>
<feature type="transmembrane region" description="Helical" evidence="6">
    <location>
        <begin position="87"/>
        <end position="116"/>
    </location>
</feature>
<feature type="transmembrane region" description="Helical" evidence="6">
    <location>
        <begin position="280"/>
        <end position="300"/>
    </location>
</feature>
<gene>
    <name evidence="8" type="ORF">MmiHf6_04550</name>
</gene>
<dbReference type="EMBL" id="CP131059">
    <property type="protein sequence ID" value="WNY23151.1"/>
    <property type="molecule type" value="Genomic_DNA"/>
</dbReference>
<keyword evidence="4 6" id="KW-1133">Transmembrane helix</keyword>
<evidence type="ECO:0000256" key="2">
    <source>
        <dbReference type="ARBA" id="ARBA00022475"/>
    </source>
</evidence>
<evidence type="ECO:0000313" key="9">
    <source>
        <dbReference type="Proteomes" id="UP001302978"/>
    </source>
</evidence>
<comment type="subcellular location">
    <subcellularLocation>
        <location evidence="1">Cell membrane</location>
        <topology evidence="1">Multi-pass membrane protein</topology>
    </subcellularLocation>
</comment>
<keyword evidence="2" id="KW-1003">Cell membrane</keyword>
<sequence>MNIMFESFFNQIAVFSYRFFGKIAEQIKTPFLDQNLKKSRMYIPADIYKSLILFVSFSILFIGILIEILLLFLNLSGLIEKIQFKIAASLIFIAAAVIFILAIILVISIFCFLPYFKAYDRKIKIEQQLPFAVNYMAAMAIAGVSIENIFKSMSQKRIQTVYPELSVEMKTILIHTNYFGKDYPSALQKLSDETSSPMFADFITSSKNAMLSGGSFQKFIISKKHEYKSLADRRKDKYFQTLDILSEIYITVFLAMPIFFMIMFYTMAPLSGSQTGQMAVLAYQIVPFLGIFFLLILEIINEKEDV</sequence>
<keyword evidence="3 6" id="KW-0812">Transmembrane</keyword>
<dbReference type="GeneID" id="85194944"/>
<dbReference type="PANTHER" id="PTHR35402:SF1">
    <property type="entry name" value="TYPE II SECRETION SYSTEM PROTEIN GSPF DOMAIN-CONTAINING PROTEIN"/>
    <property type="match status" value="1"/>
</dbReference>
<reference evidence="8 9" key="1">
    <citation type="submission" date="2023-07" db="EMBL/GenBank/DDBJ databases">
        <title>Closed genoem sequence of Methanomicrococcus sp. Hf6.</title>
        <authorList>
            <person name="Poehlein A."/>
            <person name="Protasov E."/>
            <person name="Platt K."/>
            <person name="Reeh H."/>
            <person name="Daniel R."/>
            <person name="Brune A."/>
        </authorList>
    </citation>
    <scope>NUCLEOTIDE SEQUENCE [LARGE SCALE GENOMIC DNA]</scope>
    <source>
        <strain evidence="8 9">Hf6</strain>
    </source>
</reference>
<organism evidence="8 9">
    <name type="scientific">Methanimicrococcus hongohii</name>
    <dbReference type="NCBI Taxonomy" id="3028295"/>
    <lineage>
        <taxon>Archaea</taxon>
        <taxon>Methanobacteriati</taxon>
        <taxon>Methanobacteriota</taxon>
        <taxon>Stenosarchaea group</taxon>
        <taxon>Methanomicrobia</taxon>
        <taxon>Methanosarcinales</taxon>
        <taxon>Methanosarcinaceae</taxon>
        <taxon>Methanimicrococcus</taxon>
    </lineage>
</organism>
<dbReference type="KEGG" id="mehf:MmiHf6_04550"/>
<evidence type="ECO:0000256" key="5">
    <source>
        <dbReference type="ARBA" id="ARBA00023136"/>
    </source>
</evidence>
<protein>
    <recommendedName>
        <fullName evidence="7">Type II secretion system protein GspF domain-containing protein</fullName>
    </recommendedName>
</protein>
<dbReference type="PANTHER" id="PTHR35402">
    <property type="entry name" value="INTEGRAL MEMBRANE PROTEIN-RELATED"/>
    <property type="match status" value="1"/>
</dbReference>